<dbReference type="AlphaFoldDB" id="A0A3G8H9A5"/>
<reference evidence="3" key="1">
    <citation type="submission" date="2018-11" db="EMBL/GenBank/DDBJ databases">
        <title>FDA dAtabase for Regulatory Grade micrObial Sequences (FDA-ARGOS): Supporting development and validation of Infectious Disease Dx tests.</title>
        <authorList>
            <person name="Goldberg B."/>
            <person name="Campos J."/>
            <person name="Tallon L."/>
            <person name="Sadzewicz L."/>
            <person name="Zhao X."/>
            <person name="Vavikolanu K."/>
            <person name="Mehta A."/>
            <person name="Aluvathingal J."/>
            <person name="Nadendla S."/>
            <person name="Geyer C."/>
            <person name="Nandy P."/>
            <person name="Yan Y."/>
            <person name="Sichtig H."/>
        </authorList>
    </citation>
    <scope>NUCLEOTIDE SEQUENCE [LARGE SCALE GENOMIC DNA]</scope>
    <source>
        <strain evidence="3">FDAARGOS_614</strain>
        <plasmid evidence="3">unnamed2</plasmid>
    </source>
</reference>
<evidence type="ECO:0000313" key="2">
    <source>
        <dbReference type="EMBL" id="AZG17074.1"/>
    </source>
</evidence>
<evidence type="ECO:0000256" key="1">
    <source>
        <dbReference type="SAM" id="MobiDB-lite"/>
    </source>
</evidence>
<sequence>MDKLQMTVTLVEADLLTYLRQFHSARERSFILRMLARQGLQAMGASVVAGQPYPVIPGLGVKLPPVQIESAWAPSQPASGVTAVSPPAVSSGPPVAAQPMQPPTESSGGDGTPVDPLAGIDIAALNHALARY</sequence>
<keyword evidence="2" id="KW-0614">Plasmid</keyword>
<dbReference type="KEGG" id="cpau:EHF44_26660"/>
<proteinExistence type="predicted"/>
<dbReference type="Proteomes" id="UP000270411">
    <property type="component" value="Plasmid unnamed2"/>
</dbReference>
<accession>A0A3G8H9A5</accession>
<organism evidence="2 3">
    <name type="scientific">Cupriavidus pauculus</name>
    <dbReference type="NCBI Taxonomy" id="82633"/>
    <lineage>
        <taxon>Bacteria</taxon>
        <taxon>Pseudomonadati</taxon>
        <taxon>Pseudomonadota</taxon>
        <taxon>Betaproteobacteria</taxon>
        <taxon>Burkholderiales</taxon>
        <taxon>Burkholderiaceae</taxon>
        <taxon>Cupriavidus</taxon>
    </lineage>
</organism>
<dbReference type="EMBL" id="CP033971">
    <property type="protein sequence ID" value="AZG17074.1"/>
    <property type="molecule type" value="Genomic_DNA"/>
</dbReference>
<dbReference type="RefSeq" id="WP_124686803.1">
    <property type="nucleotide sequence ID" value="NZ_CP033971.1"/>
</dbReference>
<evidence type="ECO:0000313" key="3">
    <source>
        <dbReference type="Proteomes" id="UP000270411"/>
    </source>
</evidence>
<feature type="region of interest" description="Disordered" evidence="1">
    <location>
        <begin position="77"/>
        <end position="115"/>
    </location>
</feature>
<protein>
    <submittedName>
        <fullName evidence="2">Uncharacterized protein</fullName>
    </submittedName>
</protein>
<feature type="compositionally biased region" description="Low complexity" evidence="1">
    <location>
        <begin position="77"/>
        <end position="97"/>
    </location>
</feature>
<geneLocation type="plasmid" evidence="2">
    <name>unnamed2</name>
</geneLocation>
<dbReference type="OrthoDB" id="8971224at2"/>
<name>A0A3G8H9A5_9BURK</name>
<gene>
    <name evidence="2" type="ORF">EHF44_26660</name>
</gene>